<keyword evidence="1" id="KW-0472">Membrane</keyword>
<dbReference type="EMBL" id="LIHL02000010">
    <property type="protein sequence ID" value="KAF5458718.1"/>
    <property type="molecule type" value="Genomic_DNA"/>
</dbReference>
<proteinExistence type="predicted"/>
<gene>
    <name evidence="2" type="ORF">F2P56_022729</name>
</gene>
<keyword evidence="1" id="KW-0812">Transmembrane</keyword>
<evidence type="ECO:0000313" key="2">
    <source>
        <dbReference type="EMBL" id="KAF5458718.1"/>
    </source>
</evidence>
<accession>A0A833UJ80</accession>
<dbReference type="Proteomes" id="UP000619265">
    <property type="component" value="Unassembled WGS sequence"/>
</dbReference>
<dbReference type="AlphaFoldDB" id="A0A833UJ80"/>
<dbReference type="Gramene" id="Jr10_17810_p2">
    <property type="protein sequence ID" value="cds.Jr10_17810_p2"/>
    <property type="gene ID" value="Jr10_17810"/>
</dbReference>
<keyword evidence="1" id="KW-1133">Transmembrane helix</keyword>
<organism evidence="2 3">
    <name type="scientific">Juglans regia</name>
    <name type="common">English walnut</name>
    <dbReference type="NCBI Taxonomy" id="51240"/>
    <lineage>
        <taxon>Eukaryota</taxon>
        <taxon>Viridiplantae</taxon>
        <taxon>Streptophyta</taxon>
        <taxon>Embryophyta</taxon>
        <taxon>Tracheophyta</taxon>
        <taxon>Spermatophyta</taxon>
        <taxon>Magnoliopsida</taxon>
        <taxon>eudicotyledons</taxon>
        <taxon>Gunneridae</taxon>
        <taxon>Pentapetalae</taxon>
        <taxon>rosids</taxon>
        <taxon>fabids</taxon>
        <taxon>Fagales</taxon>
        <taxon>Juglandaceae</taxon>
        <taxon>Juglans</taxon>
    </lineage>
</organism>
<reference evidence="2" key="1">
    <citation type="submission" date="2015-10" db="EMBL/GenBank/DDBJ databases">
        <authorList>
            <person name="Martinez-Garcia P.J."/>
            <person name="Crepeau M.W."/>
            <person name="Puiu D."/>
            <person name="Gonzalez-Ibeas D."/>
            <person name="Whalen J."/>
            <person name="Stevens K."/>
            <person name="Paul R."/>
            <person name="Butterfield T."/>
            <person name="Britton M."/>
            <person name="Reagan R."/>
            <person name="Chakraborty S."/>
            <person name="Walawage S.L."/>
            <person name="Vasquez-Gross H.A."/>
            <person name="Cardeno C."/>
            <person name="Famula R."/>
            <person name="Pratt K."/>
            <person name="Kuruganti S."/>
            <person name="Aradhya M.K."/>
            <person name="Leslie C.A."/>
            <person name="Dandekar A.M."/>
            <person name="Salzberg S.L."/>
            <person name="Wegrzyn J.L."/>
            <person name="Langley C.H."/>
            <person name="Neale D.B."/>
        </authorList>
    </citation>
    <scope>NUCLEOTIDE SEQUENCE</scope>
    <source>
        <tissue evidence="2">Leaves</tissue>
    </source>
</reference>
<feature type="transmembrane region" description="Helical" evidence="1">
    <location>
        <begin position="74"/>
        <end position="97"/>
    </location>
</feature>
<comment type="caution">
    <text evidence="2">The sequence shown here is derived from an EMBL/GenBank/DDBJ whole genome shotgun (WGS) entry which is preliminary data.</text>
</comment>
<name>A0A833UJ80_JUGRE</name>
<protein>
    <submittedName>
        <fullName evidence="2">Uncharacterized protein</fullName>
    </submittedName>
</protein>
<feature type="transmembrane region" description="Helical" evidence="1">
    <location>
        <begin position="12"/>
        <end position="35"/>
    </location>
</feature>
<evidence type="ECO:0000256" key="1">
    <source>
        <dbReference type="SAM" id="Phobius"/>
    </source>
</evidence>
<evidence type="ECO:0000313" key="3">
    <source>
        <dbReference type="Proteomes" id="UP000619265"/>
    </source>
</evidence>
<feature type="transmembrane region" description="Helical" evidence="1">
    <location>
        <begin position="42"/>
        <end position="62"/>
    </location>
</feature>
<sequence>MHLCTPLFLQKLFSFWVFLVYGYSLSLSDSLITAISTKPFRIAFITPSIICMLAASSFLLPITATSSCNCYMYWNYYCLLILQVQALLARSISSLWFSSLSDSEI</sequence>
<reference evidence="2" key="2">
    <citation type="submission" date="2020-03" db="EMBL/GenBank/DDBJ databases">
        <title>Walnut 2.0.</title>
        <authorList>
            <person name="Marrano A."/>
            <person name="Britton M."/>
            <person name="Zimin A.V."/>
            <person name="Zaini P.A."/>
            <person name="Workman R."/>
            <person name="Puiu D."/>
            <person name="Bianco L."/>
            <person name="Allen B.J."/>
            <person name="Troggio M."/>
            <person name="Leslie C.A."/>
            <person name="Timp W."/>
            <person name="Dendekar A."/>
            <person name="Salzberg S.L."/>
            <person name="Neale D.B."/>
        </authorList>
    </citation>
    <scope>NUCLEOTIDE SEQUENCE</scope>
    <source>
        <tissue evidence="2">Leaves</tissue>
    </source>
</reference>